<gene>
    <name evidence="1" type="ORF">EAH89_28520</name>
</gene>
<dbReference type="Proteomes" id="UP000317078">
    <property type="component" value="Unassembled WGS sequence"/>
</dbReference>
<sequence>MLPAEQHLLQETIAQILRHLSTAIQDEAAGSRRWARLIRVLEEVETLERLAEGGCRDAARRRPLTSSPPVMRAQRLGLVNLLSGSRAVELSSVA</sequence>
<reference evidence="1 2" key="1">
    <citation type="journal article" date="2019" name="Environ. Microbiol.">
        <title>Species interactions and distinct microbial communities in high Arctic permafrost affected cryosols are associated with the CH4 and CO2 gas fluxes.</title>
        <authorList>
            <person name="Altshuler I."/>
            <person name="Hamel J."/>
            <person name="Turney S."/>
            <person name="Magnuson E."/>
            <person name="Levesque R."/>
            <person name="Greer C."/>
            <person name="Whyte L.G."/>
        </authorList>
    </citation>
    <scope>NUCLEOTIDE SEQUENCE [LARGE SCALE GENOMIC DNA]</scope>
    <source>
        <strain evidence="1 2">S9.3B</strain>
    </source>
</reference>
<accession>A0A502F0B7</accession>
<dbReference type="AlphaFoldDB" id="A0A502F0B7"/>
<dbReference type="EMBL" id="RCZP01000064">
    <property type="protein sequence ID" value="TPG41871.1"/>
    <property type="molecule type" value="Genomic_DNA"/>
</dbReference>
<name>A0A502F0B7_9PROT</name>
<keyword evidence="2" id="KW-1185">Reference proteome</keyword>
<proteinExistence type="predicted"/>
<evidence type="ECO:0000313" key="1">
    <source>
        <dbReference type="EMBL" id="TPG41871.1"/>
    </source>
</evidence>
<organism evidence="1 2">
    <name type="scientific">Muricoccus nepalensis</name>
    <dbReference type="NCBI Taxonomy" id="1854500"/>
    <lineage>
        <taxon>Bacteria</taxon>
        <taxon>Pseudomonadati</taxon>
        <taxon>Pseudomonadota</taxon>
        <taxon>Alphaproteobacteria</taxon>
        <taxon>Acetobacterales</taxon>
        <taxon>Roseomonadaceae</taxon>
        <taxon>Muricoccus</taxon>
    </lineage>
</organism>
<evidence type="ECO:0000313" key="2">
    <source>
        <dbReference type="Proteomes" id="UP000317078"/>
    </source>
</evidence>
<protein>
    <submittedName>
        <fullName evidence="1">Uncharacterized protein</fullName>
    </submittedName>
</protein>
<comment type="caution">
    <text evidence="1">The sequence shown here is derived from an EMBL/GenBank/DDBJ whole genome shotgun (WGS) entry which is preliminary data.</text>
</comment>